<feature type="compositionally biased region" description="Gly residues" evidence="4">
    <location>
        <begin position="142"/>
        <end position="151"/>
    </location>
</feature>
<dbReference type="Pfam" id="PF00412">
    <property type="entry name" value="LIM"/>
    <property type="match status" value="1"/>
</dbReference>
<dbReference type="PROSITE" id="PS00478">
    <property type="entry name" value="LIM_DOMAIN_1"/>
    <property type="match status" value="1"/>
</dbReference>
<dbReference type="Gene3D" id="2.10.110.10">
    <property type="entry name" value="Cysteine Rich Protein"/>
    <property type="match status" value="1"/>
</dbReference>
<feature type="compositionally biased region" description="Low complexity" evidence="4">
    <location>
        <begin position="120"/>
        <end position="141"/>
    </location>
</feature>
<keyword evidence="7" id="KW-1185">Reference proteome</keyword>
<dbReference type="InParanoid" id="A0A0D2WVW5"/>
<evidence type="ECO:0000256" key="3">
    <source>
        <dbReference type="PROSITE-ProRule" id="PRU00125"/>
    </source>
</evidence>
<dbReference type="CDD" id="cd08368">
    <property type="entry name" value="LIM"/>
    <property type="match status" value="1"/>
</dbReference>
<dbReference type="PROSITE" id="PS50023">
    <property type="entry name" value="LIM_DOMAIN_2"/>
    <property type="match status" value="1"/>
</dbReference>
<evidence type="ECO:0000259" key="5">
    <source>
        <dbReference type="PROSITE" id="PS50023"/>
    </source>
</evidence>
<gene>
    <name evidence="6" type="ORF">CAOG_007516</name>
</gene>
<feature type="domain" description="LIM zinc-binding" evidence="5">
    <location>
        <begin position="58"/>
        <end position="116"/>
    </location>
</feature>
<keyword evidence="1 3" id="KW-0479">Metal-binding</keyword>
<evidence type="ECO:0000256" key="4">
    <source>
        <dbReference type="SAM" id="MobiDB-lite"/>
    </source>
</evidence>
<protein>
    <recommendedName>
        <fullName evidence="5">LIM zinc-binding domain-containing protein</fullName>
    </recommendedName>
</protein>
<evidence type="ECO:0000256" key="1">
    <source>
        <dbReference type="ARBA" id="ARBA00022723"/>
    </source>
</evidence>
<dbReference type="InterPro" id="IPR001781">
    <property type="entry name" value="Znf_LIM"/>
</dbReference>
<sequence length="156" mass="16285">MRRFTGGRSMKMSIERSSMLSVIAQLASQSLFCSLSRKATSHFSTDCSNNQTADRMGINCPACSGPVASGQKEAMGKTWHPKCFVCKKCGKQLANEYKVVSNKAYCNVCVDRTPALLKASRGSSSSAGGQPRQSNASTSSGNRGGSNGGGGGCIIA</sequence>
<proteinExistence type="predicted"/>
<dbReference type="PhylomeDB" id="A0A0D2WVW5"/>
<evidence type="ECO:0000313" key="7">
    <source>
        <dbReference type="Proteomes" id="UP000008743"/>
    </source>
</evidence>
<dbReference type="SUPFAM" id="SSF57716">
    <property type="entry name" value="Glucocorticoid receptor-like (DNA-binding domain)"/>
    <property type="match status" value="1"/>
</dbReference>
<evidence type="ECO:0000313" key="6">
    <source>
        <dbReference type="EMBL" id="KJE97030.1"/>
    </source>
</evidence>
<dbReference type="AlphaFoldDB" id="A0A0D2WVW5"/>
<dbReference type="SMART" id="SM00132">
    <property type="entry name" value="LIM"/>
    <property type="match status" value="1"/>
</dbReference>
<reference evidence="7" key="1">
    <citation type="submission" date="2011-02" db="EMBL/GenBank/DDBJ databases">
        <title>The Genome Sequence of Capsaspora owczarzaki ATCC 30864.</title>
        <authorList>
            <person name="Russ C."/>
            <person name="Cuomo C."/>
            <person name="Burger G."/>
            <person name="Gray M.W."/>
            <person name="Holland P.W.H."/>
            <person name="King N."/>
            <person name="Lang F.B.F."/>
            <person name="Roger A.J."/>
            <person name="Ruiz-Trillo I."/>
            <person name="Young S.K."/>
            <person name="Zeng Q."/>
            <person name="Gargeya S."/>
            <person name="Alvarado L."/>
            <person name="Berlin A."/>
            <person name="Chapman S.B."/>
            <person name="Chen Z."/>
            <person name="Freedman E."/>
            <person name="Gellesch M."/>
            <person name="Goldberg J."/>
            <person name="Griggs A."/>
            <person name="Gujja S."/>
            <person name="Heilman E."/>
            <person name="Heiman D."/>
            <person name="Howarth C."/>
            <person name="Mehta T."/>
            <person name="Neiman D."/>
            <person name="Pearson M."/>
            <person name="Roberts A."/>
            <person name="Saif S."/>
            <person name="Shea T."/>
            <person name="Shenoy N."/>
            <person name="Sisk P."/>
            <person name="Stolte C."/>
            <person name="Sykes S."/>
            <person name="White J."/>
            <person name="Yandava C."/>
            <person name="Haas B."/>
            <person name="Nusbaum C."/>
            <person name="Birren B."/>
        </authorList>
    </citation>
    <scope>NUCLEOTIDE SEQUENCE</scope>
    <source>
        <strain evidence="7">ATCC 30864</strain>
    </source>
</reference>
<dbReference type="Proteomes" id="UP000008743">
    <property type="component" value="Unassembled WGS sequence"/>
</dbReference>
<organism evidence="6 7">
    <name type="scientific">Capsaspora owczarzaki (strain ATCC 30864)</name>
    <dbReference type="NCBI Taxonomy" id="595528"/>
    <lineage>
        <taxon>Eukaryota</taxon>
        <taxon>Filasterea</taxon>
        <taxon>Capsaspora</taxon>
    </lineage>
</organism>
<evidence type="ECO:0000256" key="2">
    <source>
        <dbReference type="ARBA" id="ARBA00022833"/>
    </source>
</evidence>
<accession>A0A0D2WVW5</accession>
<feature type="region of interest" description="Disordered" evidence="4">
    <location>
        <begin position="120"/>
        <end position="151"/>
    </location>
</feature>
<dbReference type="OrthoDB" id="15567at2759"/>
<dbReference type="EMBL" id="KE346373">
    <property type="protein sequence ID" value="KJE97030.1"/>
    <property type="molecule type" value="Genomic_DNA"/>
</dbReference>
<keyword evidence="3" id="KW-0440">LIM domain</keyword>
<dbReference type="GO" id="GO:0046872">
    <property type="term" value="F:metal ion binding"/>
    <property type="evidence" value="ECO:0007669"/>
    <property type="project" value="UniProtKB-KW"/>
</dbReference>
<name>A0A0D2WVW5_CAPO3</name>
<keyword evidence="2 3" id="KW-0862">Zinc</keyword>